<dbReference type="Gene3D" id="3.90.550.10">
    <property type="entry name" value="Spore Coat Polysaccharide Biosynthesis Protein SpsA, Chain A"/>
    <property type="match status" value="1"/>
</dbReference>
<evidence type="ECO:0000313" key="2">
    <source>
        <dbReference type="Proteomes" id="UP001145087"/>
    </source>
</evidence>
<dbReference type="InterPro" id="IPR029044">
    <property type="entry name" value="Nucleotide-diphossugar_trans"/>
</dbReference>
<evidence type="ECO:0000313" key="1">
    <source>
        <dbReference type="EMBL" id="MCY1720176.1"/>
    </source>
</evidence>
<dbReference type="RefSeq" id="WP_343332510.1">
    <property type="nucleotide sequence ID" value="NZ_JAPOHD010000013.1"/>
</dbReference>
<keyword evidence="2" id="KW-1185">Reference proteome</keyword>
<protein>
    <submittedName>
        <fullName evidence="1">Uncharacterized protein</fullName>
    </submittedName>
</protein>
<gene>
    <name evidence="1" type="ORF">OU798_07470</name>
</gene>
<comment type="caution">
    <text evidence="1">The sequence shown here is derived from an EMBL/GenBank/DDBJ whole genome shotgun (WGS) entry which is preliminary data.</text>
</comment>
<sequence length="185" mass="22122">MIWFFTPYSYTKRLFDAMDSYMDLVEDENDWVCFLDGDTAFLLPDFGHQVKTYTDRYPDTGLFTCYASRCHYQLQVRRGTEMDNPDILYHRQQAETIYNELHGQVKEVNRRVAGHLLVMRKRTWLQIRPEVMRMVQKQDKRILGVDTKISNAIIHAGLKIRLMRGMYIFHYLRLKEGFSNDKHLT</sequence>
<name>A0A9X3F791_9BACT</name>
<reference evidence="1" key="1">
    <citation type="submission" date="2022-11" db="EMBL/GenBank/DDBJ databases">
        <title>Marilongibacter aestuarii gen. nov., sp. nov., isolated from tidal flat sediment.</title>
        <authorList>
            <person name="Jiayan W."/>
        </authorList>
    </citation>
    <scope>NUCLEOTIDE SEQUENCE</scope>
    <source>
        <strain evidence="1">Z1-6</strain>
    </source>
</reference>
<dbReference type="SUPFAM" id="SSF53448">
    <property type="entry name" value="Nucleotide-diphospho-sugar transferases"/>
    <property type="match status" value="1"/>
</dbReference>
<organism evidence="1 2">
    <name type="scientific">Draconibacterium aestuarii</name>
    <dbReference type="NCBI Taxonomy" id="2998507"/>
    <lineage>
        <taxon>Bacteria</taxon>
        <taxon>Pseudomonadati</taxon>
        <taxon>Bacteroidota</taxon>
        <taxon>Bacteroidia</taxon>
        <taxon>Marinilabiliales</taxon>
        <taxon>Prolixibacteraceae</taxon>
        <taxon>Draconibacterium</taxon>
    </lineage>
</organism>
<dbReference type="EMBL" id="JAPOHD010000013">
    <property type="protein sequence ID" value="MCY1720176.1"/>
    <property type="molecule type" value="Genomic_DNA"/>
</dbReference>
<dbReference type="Proteomes" id="UP001145087">
    <property type="component" value="Unassembled WGS sequence"/>
</dbReference>
<accession>A0A9X3F791</accession>
<proteinExistence type="predicted"/>
<dbReference type="AlphaFoldDB" id="A0A9X3F791"/>